<dbReference type="GO" id="GO:0008033">
    <property type="term" value="P:tRNA processing"/>
    <property type="evidence" value="ECO:0007669"/>
    <property type="project" value="UniProtKB-KW"/>
</dbReference>
<evidence type="ECO:0000256" key="2">
    <source>
        <dbReference type="ARBA" id="ARBA00038160"/>
    </source>
</evidence>
<dbReference type="STRING" id="1093900.A0A507B203"/>
<dbReference type="FunCoup" id="A0A507B203">
    <property type="interactions" value="25"/>
</dbReference>
<dbReference type="GO" id="GO:0052717">
    <property type="term" value="F:tRNA-specific adenosine-34 deaminase activity"/>
    <property type="evidence" value="ECO:0007669"/>
    <property type="project" value="TreeGrafter"/>
</dbReference>
<dbReference type="AlphaFoldDB" id="A0A507B203"/>
<keyword evidence="5" id="KW-1185">Reference proteome</keyword>
<dbReference type="OrthoDB" id="3180714at2759"/>
<dbReference type="PANTHER" id="PTHR11079">
    <property type="entry name" value="CYTOSINE DEAMINASE FAMILY MEMBER"/>
    <property type="match status" value="1"/>
</dbReference>
<dbReference type="GO" id="GO:0005634">
    <property type="term" value="C:nucleus"/>
    <property type="evidence" value="ECO:0007669"/>
    <property type="project" value="TreeGrafter"/>
</dbReference>
<dbReference type="EMBL" id="SKBQ01000051">
    <property type="protein sequence ID" value="TPX11008.1"/>
    <property type="molecule type" value="Genomic_DNA"/>
</dbReference>
<protein>
    <recommendedName>
        <fullName evidence="3">CMP/dCMP-type deaminase domain-containing protein</fullName>
    </recommendedName>
</protein>
<gene>
    <name evidence="4" type="ORF">E0L32_008045</name>
</gene>
<evidence type="ECO:0000313" key="4">
    <source>
        <dbReference type="EMBL" id="TPX11008.1"/>
    </source>
</evidence>
<accession>A0A507B203</accession>
<evidence type="ECO:0000313" key="5">
    <source>
        <dbReference type="Proteomes" id="UP000319257"/>
    </source>
</evidence>
<comment type="caution">
    <text evidence="4">The sequence shown here is derived from an EMBL/GenBank/DDBJ whole genome shotgun (WGS) entry which is preliminary data.</text>
</comment>
<evidence type="ECO:0000259" key="3">
    <source>
        <dbReference type="PROSITE" id="PS51747"/>
    </source>
</evidence>
<evidence type="ECO:0000256" key="1">
    <source>
        <dbReference type="ARBA" id="ARBA00022694"/>
    </source>
</evidence>
<dbReference type="Proteomes" id="UP000319257">
    <property type="component" value="Unassembled WGS sequence"/>
</dbReference>
<dbReference type="PROSITE" id="PS51747">
    <property type="entry name" value="CYT_DCMP_DEAMINASES_2"/>
    <property type="match status" value="1"/>
</dbReference>
<dbReference type="Gene3D" id="3.40.140.10">
    <property type="entry name" value="Cytidine Deaminase, domain 2"/>
    <property type="match status" value="1"/>
</dbReference>
<proteinExistence type="inferred from homology"/>
<dbReference type="GeneID" id="41975492"/>
<name>A0A507B203_9PEZI</name>
<dbReference type="SUPFAM" id="SSF53927">
    <property type="entry name" value="Cytidine deaminase-like"/>
    <property type="match status" value="1"/>
</dbReference>
<dbReference type="InterPro" id="IPR002125">
    <property type="entry name" value="CMP_dCMP_dom"/>
</dbReference>
<sequence length="417" mass="46039">MKDDSSSEAFEGPDPILEKLRPSKIENGVLIPLKTTLELRDDHHCSRVLITRAPVKMVAAVLNEIRILVPEEVVKGMPHLRRCCKCSDLPAHLKTQFMNDTPHSRQIHTGKSSWVYIMIGLEAAVPRRELIGALSKVEGMEECGVFTATIPVPLFPPTSQVQAALWSGHFWPTVYRKNNPLGPHPSMVTRATEEITDDAPFWMALAHQVAAKTNAAGYGEAMGACIIQRSSNGSTRLVALAGDARWHKQSKAGCTGNPMAHCVLRAISMVAQKLVRAENRDGEETVPPILEFEAFQDAPLVDDEQLVFGQEHPSPDGYLCHGLELYMTHEPCVMCSMAILHSRMGRATFSKRMPLTGGLSAEDRALGYPHHPHLSDIGGGHGLGLFWRRELNWSLLAWEWEPTDACNPLLVGPEVHV</sequence>
<dbReference type="InParanoid" id="A0A507B203"/>
<dbReference type="InterPro" id="IPR016193">
    <property type="entry name" value="Cytidine_deaminase-like"/>
</dbReference>
<dbReference type="GO" id="GO:0005737">
    <property type="term" value="C:cytoplasm"/>
    <property type="evidence" value="ECO:0007669"/>
    <property type="project" value="TreeGrafter"/>
</dbReference>
<comment type="similarity">
    <text evidence="2">Belongs to the cytidine and deoxycytidylate deaminase family. ADAT3 subfamily.</text>
</comment>
<dbReference type="RefSeq" id="XP_030992719.1">
    <property type="nucleotide sequence ID" value="XM_031142856.1"/>
</dbReference>
<keyword evidence="1" id="KW-0819">tRNA processing</keyword>
<reference evidence="4 5" key="1">
    <citation type="submission" date="2019-06" db="EMBL/GenBank/DDBJ databases">
        <title>Draft genome sequence of the filamentous fungus Phialemoniopsis curvata isolated from diesel fuel.</title>
        <authorList>
            <person name="Varaljay V.A."/>
            <person name="Lyon W.J."/>
            <person name="Crouch A.L."/>
            <person name="Drake C.E."/>
            <person name="Hollomon J.M."/>
            <person name="Nadeau L.J."/>
            <person name="Nunn H.S."/>
            <person name="Stevenson B.S."/>
            <person name="Bojanowski C.L."/>
            <person name="Crookes-Goodson W.J."/>
        </authorList>
    </citation>
    <scope>NUCLEOTIDE SEQUENCE [LARGE SCALE GENOMIC DNA]</scope>
    <source>
        <strain evidence="4 5">D216</strain>
    </source>
</reference>
<feature type="domain" description="CMP/dCMP-type deaminase" evidence="3">
    <location>
        <begin position="197"/>
        <end position="362"/>
    </location>
</feature>
<dbReference type="PANTHER" id="PTHR11079:SF156">
    <property type="entry name" value="INACTIVE TRNA-SPECIFIC ADENOSINE DEAMINASE-LIKE PROTEIN 3-RELATED"/>
    <property type="match status" value="1"/>
</dbReference>
<organism evidence="4 5">
    <name type="scientific">Thyridium curvatum</name>
    <dbReference type="NCBI Taxonomy" id="1093900"/>
    <lineage>
        <taxon>Eukaryota</taxon>
        <taxon>Fungi</taxon>
        <taxon>Dikarya</taxon>
        <taxon>Ascomycota</taxon>
        <taxon>Pezizomycotina</taxon>
        <taxon>Sordariomycetes</taxon>
        <taxon>Sordariomycetidae</taxon>
        <taxon>Thyridiales</taxon>
        <taxon>Thyridiaceae</taxon>
        <taxon>Thyridium</taxon>
    </lineage>
</organism>
<dbReference type="Pfam" id="PF00383">
    <property type="entry name" value="dCMP_cyt_deam_1"/>
    <property type="match status" value="1"/>
</dbReference>